<dbReference type="Proteomes" id="UP000224567">
    <property type="component" value="Unassembled WGS sequence"/>
</dbReference>
<evidence type="ECO:0000256" key="1">
    <source>
        <dbReference type="SAM" id="Phobius"/>
    </source>
</evidence>
<comment type="caution">
    <text evidence="3">The sequence shown here is derived from an EMBL/GenBank/DDBJ whole genome shotgun (WGS) entry which is preliminary data.</text>
</comment>
<keyword evidence="3" id="KW-0378">Hydrolase</keyword>
<feature type="transmembrane region" description="Helical" evidence="1">
    <location>
        <begin position="83"/>
        <end position="101"/>
    </location>
</feature>
<dbReference type="EMBL" id="MLFT02000005">
    <property type="protein sequence ID" value="PHT49224.1"/>
    <property type="molecule type" value="Genomic_DNA"/>
</dbReference>
<dbReference type="GO" id="GO:0008233">
    <property type="term" value="F:peptidase activity"/>
    <property type="evidence" value="ECO:0007669"/>
    <property type="project" value="UniProtKB-KW"/>
</dbReference>
<name>A0A2G2WVF0_CAPBA</name>
<keyword evidence="4" id="KW-1185">Reference proteome</keyword>
<dbReference type="GO" id="GO:0006508">
    <property type="term" value="P:proteolysis"/>
    <property type="evidence" value="ECO:0007669"/>
    <property type="project" value="UniProtKB-KW"/>
</dbReference>
<dbReference type="AlphaFoldDB" id="A0A2G2WVF0"/>
<keyword evidence="1" id="KW-1133">Transmembrane helix</keyword>
<feature type="chain" id="PRO_5013767352" evidence="2">
    <location>
        <begin position="21"/>
        <end position="226"/>
    </location>
</feature>
<dbReference type="OrthoDB" id="1712063at2759"/>
<keyword evidence="1" id="KW-0812">Transmembrane</keyword>
<gene>
    <name evidence="3" type="ORF">CQW23_13432</name>
</gene>
<keyword evidence="2" id="KW-0732">Signal</keyword>
<feature type="transmembrane region" description="Helical" evidence="1">
    <location>
        <begin position="56"/>
        <end position="77"/>
    </location>
</feature>
<sequence>MLLVCFLAFLLALVAFLVEWFQGPSFTSYSSLLPKGVAMPVYVYDAHADCGKNVSAAFLVLYVFALSIEGWGMVVSLQIYPPFAGAAVSAITLVVAFGFVVSRPCFTLEMVEDVVHFLSKETMVQVIARSATKTRNALSGTYFAPQRWSASSAALLVGDPRMMRDRGGNFVLPREDVMKLRDRLRNEELAAGSIFSRLRNRTLRHEATSDVGHRREMCSHARILAL</sequence>
<feature type="signal peptide" evidence="2">
    <location>
        <begin position="1"/>
        <end position="20"/>
    </location>
</feature>
<proteinExistence type="predicted"/>
<keyword evidence="3" id="KW-0645">Protease</keyword>
<dbReference type="STRING" id="33114.A0A2G2WVF0"/>
<organism evidence="3 4">
    <name type="scientific">Capsicum baccatum</name>
    <name type="common">Peruvian pepper</name>
    <dbReference type="NCBI Taxonomy" id="33114"/>
    <lineage>
        <taxon>Eukaryota</taxon>
        <taxon>Viridiplantae</taxon>
        <taxon>Streptophyta</taxon>
        <taxon>Embryophyta</taxon>
        <taxon>Tracheophyta</taxon>
        <taxon>Spermatophyta</taxon>
        <taxon>Magnoliopsida</taxon>
        <taxon>eudicotyledons</taxon>
        <taxon>Gunneridae</taxon>
        <taxon>Pentapetalae</taxon>
        <taxon>asterids</taxon>
        <taxon>lamiids</taxon>
        <taxon>Solanales</taxon>
        <taxon>Solanaceae</taxon>
        <taxon>Solanoideae</taxon>
        <taxon>Capsiceae</taxon>
        <taxon>Capsicum</taxon>
    </lineage>
</organism>
<evidence type="ECO:0000313" key="3">
    <source>
        <dbReference type="EMBL" id="PHT49224.1"/>
    </source>
</evidence>
<keyword evidence="1" id="KW-0472">Membrane</keyword>
<reference evidence="3 4" key="1">
    <citation type="journal article" date="2017" name="Genome Biol.">
        <title>New reference genome sequences of hot pepper reveal the massive evolution of plant disease-resistance genes by retroduplication.</title>
        <authorList>
            <person name="Kim S."/>
            <person name="Park J."/>
            <person name="Yeom S.I."/>
            <person name="Kim Y.M."/>
            <person name="Seo E."/>
            <person name="Kim K.T."/>
            <person name="Kim M.S."/>
            <person name="Lee J.M."/>
            <person name="Cheong K."/>
            <person name="Shin H.S."/>
            <person name="Kim S.B."/>
            <person name="Han K."/>
            <person name="Lee J."/>
            <person name="Park M."/>
            <person name="Lee H.A."/>
            <person name="Lee H.Y."/>
            <person name="Lee Y."/>
            <person name="Oh S."/>
            <person name="Lee J.H."/>
            <person name="Choi E."/>
            <person name="Choi E."/>
            <person name="Lee S.E."/>
            <person name="Jeon J."/>
            <person name="Kim H."/>
            <person name="Choi G."/>
            <person name="Song H."/>
            <person name="Lee J."/>
            <person name="Lee S.C."/>
            <person name="Kwon J.K."/>
            <person name="Lee H.Y."/>
            <person name="Koo N."/>
            <person name="Hong Y."/>
            <person name="Kim R.W."/>
            <person name="Kang W.H."/>
            <person name="Huh J.H."/>
            <person name="Kang B.C."/>
            <person name="Yang T.J."/>
            <person name="Lee Y.H."/>
            <person name="Bennetzen J.L."/>
            <person name="Choi D."/>
        </authorList>
    </citation>
    <scope>NUCLEOTIDE SEQUENCE [LARGE SCALE GENOMIC DNA]</scope>
    <source>
        <strain evidence="4">cv. PBC81</strain>
    </source>
</reference>
<evidence type="ECO:0000313" key="4">
    <source>
        <dbReference type="Proteomes" id="UP000224567"/>
    </source>
</evidence>
<evidence type="ECO:0000256" key="2">
    <source>
        <dbReference type="SAM" id="SignalP"/>
    </source>
</evidence>
<protein>
    <submittedName>
        <fullName evidence="3">Calpain-type cysteine protease DEK1</fullName>
    </submittedName>
</protein>
<accession>A0A2G2WVF0</accession>
<reference evidence="4" key="2">
    <citation type="journal article" date="2017" name="J. Anim. Genet.">
        <title>Multiple reference genome sequences of hot pepper reveal the massive evolution of plant disease resistance genes by retroduplication.</title>
        <authorList>
            <person name="Kim S."/>
            <person name="Park J."/>
            <person name="Yeom S.-I."/>
            <person name="Kim Y.-M."/>
            <person name="Seo E."/>
            <person name="Kim K.-T."/>
            <person name="Kim M.-S."/>
            <person name="Lee J.M."/>
            <person name="Cheong K."/>
            <person name="Shin H.-S."/>
            <person name="Kim S.-B."/>
            <person name="Han K."/>
            <person name="Lee J."/>
            <person name="Park M."/>
            <person name="Lee H.-A."/>
            <person name="Lee H.-Y."/>
            <person name="Lee Y."/>
            <person name="Oh S."/>
            <person name="Lee J.H."/>
            <person name="Choi E."/>
            <person name="Choi E."/>
            <person name="Lee S.E."/>
            <person name="Jeon J."/>
            <person name="Kim H."/>
            <person name="Choi G."/>
            <person name="Song H."/>
            <person name="Lee J."/>
            <person name="Lee S.-C."/>
            <person name="Kwon J.-K."/>
            <person name="Lee H.-Y."/>
            <person name="Koo N."/>
            <person name="Hong Y."/>
            <person name="Kim R.W."/>
            <person name="Kang W.-H."/>
            <person name="Huh J.H."/>
            <person name="Kang B.-C."/>
            <person name="Yang T.-J."/>
            <person name="Lee Y.-H."/>
            <person name="Bennetzen J.L."/>
            <person name="Choi D."/>
        </authorList>
    </citation>
    <scope>NUCLEOTIDE SEQUENCE [LARGE SCALE GENOMIC DNA]</scope>
    <source>
        <strain evidence="4">cv. PBC81</strain>
    </source>
</reference>